<dbReference type="AlphaFoldDB" id="A0AAP5I7Q3"/>
<dbReference type="InterPro" id="IPR002686">
    <property type="entry name" value="Transposase_17"/>
</dbReference>
<reference evidence="3" key="1">
    <citation type="journal article" date="2021" name="Science">
        <title>Hunting the eagle killer: A cyanobacterial neurotoxin causes vacuolar myelinopathy.</title>
        <authorList>
            <person name="Breinlinger S."/>
            <person name="Phillips T.J."/>
            <person name="Haram B.N."/>
            <person name="Mares J."/>
            <person name="Martinez Yerena J.A."/>
            <person name="Hrouzek P."/>
            <person name="Sobotka R."/>
            <person name="Henderson W.M."/>
            <person name="Schmieder P."/>
            <person name="Williams S.M."/>
            <person name="Lauderdale J.D."/>
            <person name="Wilde H.D."/>
            <person name="Gerrin W."/>
            <person name="Kust A."/>
            <person name="Washington J.W."/>
            <person name="Wagner C."/>
            <person name="Geier B."/>
            <person name="Liebeke M."/>
            <person name="Enke H."/>
            <person name="Niedermeyer T.H.J."/>
            <person name="Wilde S.B."/>
        </authorList>
    </citation>
    <scope>NUCLEOTIDE SEQUENCE [LARGE SCALE GENOMIC DNA]</scope>
    <source>
        <strain evidence="3">Thurmond2011</strain>
    </source>
</reference>
<organism evidence="2 3">
    <name type="scientific">Aetokthonos hydrillicola Thurmond2011</name>
    <dbReference type="NCBI Taxonomy" id="2712845"/>
    <lineage>
        <taxon>Bacteria</taxon>
        <taxon>Bacillati</taxon>
        <taxon>Cyanobacteriota</taxon>
        <taxon>Cyanophyceae</taxon>
        <taxon>Nostocales</taxon>
        <taxon>Hapalosiphonaceae</taxon>
        <taxon>Aetokthonos</taxon>
    </lineage>
</organism>
<dbReference type="Gene3D" id="3.30.70.1290">
    <property type="entry name" value="Transposase IS200-like"/>
    <property type="match status" value="1"/>
</dbReference>
<dbReference type="InterPro" id="IPR036515">
    <property type="entry name" value="Transposase_17_sf"/>
</dbReference>
<comment type="caution">
    <text evidence="2">The sequence shown here is derived from an EMBL/GenBank/DDBJ whole genome shotgun (WGS) entry which is preliminary data.</text>
</comment>
<accession>A0AAP5I7Q3</accession>
<dbReference type="Proteomes" id="UP000667802">
    <property type="component" value="Unassembled WGS sequence"/>
</dbReference>
<dbReference type="GO" id="GO:0004803">
    <property type="term" value="F:transposase activity"/>
    <property type="evidence" value="ECO:0007669"/>
    <property type="project" value="InterPro"/>
</dbReference>
<gene>
    <name evidence="2" type="ORF">G7B40_017005</name>
</gene>
<proteinExistence type="predicted"/>
<feature type="domain" description="Transposase IS200-like" evidence="1">
    <location>
        <begin position="10"/>
        <end position="39"/>
    </location>
</feature>
<name>A0AAP5I7Q3_9CYAN</name>
<dbReference type="SUPFAM" id="SSF143422">
    <property type="entry name" value="Transposase IS200-like"/>
    <property type="match status" value="1"/>
</dbReference>
<keyword evidence="3" id="KW-1185">Reference proteome</keyword>
<evidence type="ECO:0000313" key="3">
    <source>
        <dbReference type="Proteomes" id="UP000667802"/>
    </source>
</evidence>
<dbReference type="GO" id="GO:0006313">
    <property type="term" value="P:DNA transposition"/>
    <property type="evidence" value="ECO:0007669"/>
    <property type="project" value="InterPro"/>
</dbReference>
<protein>
    <submittedName>
        <fullName evidence="2">Transposase</fullName>
    </submittedName>
</protein>
<dbReference type="EMBL" id="JAALHA020000007">
    <property type="protein sequence ID" value="MDR9896249.1"/>
    <property type="molecule type" value="Genomic_DNA"/>
</dbReference>
<dbReference type="GO" id="GO:0003677">
    <property type="term" value="F:DNA binding"/>
    <property type="evidence" value="ECO:0007669"/>
    <property type="project" value="InterPro"/>
</dbReference>
<evidence type="ECO:0000313" key="2">
    <source>
        <dbReference type="EMBL" id="MDR9896249.1"/>
    </source>
</evidence>
<dbReference type="Pfam" id="PF01797">
    <property type="entry name" value="Y1_Tnp"/>
    <property type="match status" value="1"/>
</dbReference>
<sequence length="41" mass="4758">MLFIINLAVLLTEHGWKLIALEIMPDHVHCFLNVPPHESHK</sequence>
<evidence type="ECO:0000259" key="1">
    <source>
        <dbReference type="Pfam" id="PF01797"/>
    </source>
</evidence>